<feature type="transmembrane region" description="Helical" evidence="8">
    <location>
        <begin position="22"/>
        <end position="41"/>
    </location>
</feature>
<dbReference type="SUPFAM" id="SSF48264">
    <property type="entry name" value="Cytochrome P450"/>
    <property type="match status" value="1"/>
</dbReference>
<keyword evidence="8" id="KW-0812">Transmembrane</keyword>
<dbReference type="Proteomes" id="UP001239795">
    <property type="component" value="Unassembled WGS sequence"/>
</dbReference>
<evidence type="ECO:0000256" key="7">
    <source>
        <dbReference type="RuleBase" id="RU000461"/>
    </source>
</evidence>
<name>A0AAI9XVS1_9PEZI</name>
<keyword evidence="8" id="KW-0472">Membrane</keyword>
<comment type="cofactor">
    <cofactor evidence="1 6">
        <name>heme</name>
        <dbReference type="ChEBI" id="CHEBI:30413"/>
    </cofactor>
</comment>
<dbReference type="InterPro" id="IPR050121">
    <property type="entry name" value="Cytochrome_P450_monoxygenase"/>
</dbReference>
<reference evidence="9 10" key="1">
    <citation type="submission" date="2016-10" db="EMBL/GenBank/DDBJ databases">
        <title>The genome sequence of Colletotrichum fioriniae PJ7.</title>
        <authorList>
            <person name="Baroncelli R."/>
        </authorList>
    </citation>
    <scope>NUCLEOTIDE SEQUENCE [LARGE SCALE GENOMIC DNA]</scope>
    <source>
        <strain evidence="9">Col 31</strain>
    </source>
</reference>
<dbReference type="GO" id="GO:0004497">
    <property type="term" value="F:monooxygenase activity"/>
    <property type="evidence" value="ECO:0007669"/>
    <property type="project" value="UniProtKB-KW"/>
</dbReference>
<keyword evidence="4 6" id="KW-0479">Metal-binding</keyword>
<protein>
    <submittedName>
        <fullName evidence="9">Cytochrome P450</fullName>
    </submittedName>
</protein>
<accession>A0AAI9XVS1</accession>
<dbReference type="InterPro" id="IPR017972">
    <property type="entry name" value="Cyt_P450_CS"/>
</dbReference>
<dbReference type="Pfam" id="PF00067">
    <property type="entry name" value="p450"/>
    <property type="match status" value="2"/>
</dbReference>
<proteinExistence type="inferred from homology"/>
<dbReference type="Gene3D" id="1.10.630.10">
    <property type="entry name" value="Cytochrome P450"/>
    <property type="match status" value="1"/>
</dbReference>
<comment type="similarity">
    <text evidence="2 7">Belongs to the cytochrome P450 family.</text>
</comment>
<evidence type="ECO:0000256" key="3">
    <source>
        <dbReference type="ARBA" id="ARBA00022617"/>
    </source>
</evidence>
<keyword evidence="10" id="KW-1185">Reference proteome</keyword>
<dbReference type="PRINTS" id="PR00463">
    <property type="entry name" value="EP450I"/>
</dbReference>
<evidence type="ECO:0000313" key="10">
    <source>
        <dbReference type="Proteomes" id="UP001239795"/>
    </source>
</evidence>
<dbReference type="GO" id="GO:0020037">
    <property type="term" value="F:heme binding"/>
    <property type="evidence" value="ECO:0007669"/>
    <property type="project" value="InterPro"/>
</dbReference>
<organism evidence="9 10">
    <name type="scientific">Colletotrichum melonis</name>
    <dbReference type="NCBI Taxonomy" id="1209925"/>
    <lineage>
        <taxon>Eukaryota</taxon>
        <taxon>Fungi</taxon>
        <taxon>Dikarya</taxon>
        <taxon>Ascomycota</taxon>
        <taxon>Pezizomycotina</taxon>
        <taxon>Sordariomycetes</taxon>
        <taxon>Hypocreomycetidae</taxon>
        <taxon>Glomerellales</taxon>
        <taxon>Glomerellaceae</taxon>
        <taxon>Colletotrichum</taxon>
        <taxon>Colletotrichum acutatum species complex</taxon>
    </lineage>
</organism>
<dbReference type="PANTHER" id="PTHR24305">
    <property type="entry name" value="CYTOCHROME P450"/>
    <property type="match status" value="1"/>
</dbReference>
<sequence length="638" mass="72046">MPFVTSSDTAHLMRETISPRKAYSFLLFTGILSVYLLYRLYRKALPKPIPGIPYNPKALGRILGDLPELASEVLKTGDLATWLQRQADQHDSPVCQIFLRPMSPPVVILSDFREMQDLCMRRKEFDRGRIIKNIFKGPTPNHQITLELGDEWKAHRRLLQDLMSPPFLQDVAAPAIYSNVMHLIDLWRHKTRIADGRPFDVSEDIFYAALDAVTAFSFGGDFPHNATKPVADLIRGLNSTQLNELRTSGTIDDPIEFPSVECDEVLSTILDVTIAIERLHGSPWPVLKWKIIEKFPPVSRTMRLKNEFIVGELNKATSRQLANSDNETWMRSAVDLMVQRERKIAQDDGRVANFLSPTMRDELFGILTGGHDTTSTTVLWGLKLLADHPTIQSRLRTCMESGYKEASREARTPSVEEIVQTKVPYLDATMEEILRCAGTAPLVEREALCDTALLGYPIPKGTQIFCLTQGASLRKPAYKIDEARRNETCRIAVKNRGRVPEWDPADIADFKPERWLIPAGTSEKRQVNGALKDAGRSLEFDSTAGPQIAFGQGRRGCFGRRLAYVELRILVSLIVWNFEILTCPEGLSGYDGKDVVTHKPVKNYVRLRKVERWSAESRSYVAQIKDRSPGSICHEMTI</sequence>
<evidence type="ECO:0000256" key="1">
    <source>
        <dbReference type="ARBA" id="ARBA00001971"/>
    </source>
</evidence>
<dbReference type="InterPro" id="IPR001128">
    <property type="entry name" value="Cyt_P450"/>
</dbReference>
<dbReference type="PROSITE" id="PS00086">
    <property type="entry name" value="CYTOCHROME_P450"/>
    <property type="match status" value="1"/>
</dbReference>
<evidence type="ECO:0000313" key="9">
    <source>
        <dbReference type="EMBL" id="KAK1465684.1"/>
    </source>
</evidence>
<dbReference type="InterPro" id="IPR036396">
    <property type="entry name" value="Cyt_P450_sf"/>
</dbReference>
<keyword evidence="7" id="KW-0503">Monooxygenase</keyword>
<dbReference type="AlphaFoldDB" id="A0AAI9XVS1"/>
<dbReference type="GO" id="GO:0005506">
    <property type="term" value="F:iron ion binding"/>
    <property type="evidence" value="ECO:0007669"/>
    <property type="project" value="InterPro"/>
</dbReference>
<comment type="caution">
    <text evidence="9">The sequence shown here is derived from an EMBL/GenBank/DDBJ whole genome shotgun (WGS) entry which is preliminary data.</text>
</comment>
<evidence type="ECO:0000256" key="8">
    <source>
        <dbReference type="SAM" id="Phobius"/>
    </source>
</evidence>
<dbReference type="PANTHER" id="PTHR24305:SF232">
    <property type="entry name" value="P450, PUTATIVE (EUROFUNG)-RELATED"/>
    <property type="match status" value="1"/>
</dbReference>
<keyword evidence="5 6" id="KW-0408">Iron</keyword>
<keyword evidence="3 6" id="KW-0349">Heme</keyword>
<keyword evidence="8" id="KW-1133">Transmembrane helix</keyword>
<dbReference type="GO" id="GO:0016705">
    <property type="term" value="F:oxidoreductase activity, acting on paired donors, with incorporation or reduction of molecular oxygen"/>
    <property type="evidence" value="ECO:0007669"/>
    <property type="project" value="InterPro"/>
</dbReference>
<dbReference type="PRINTS" id="PR00385">
    <property type="entry name" value="P450"/>
</dbReference>
<evidence type="ECO:0000256" key="5">
    <source>
        <dbReference type="ARBA" id="ARBA00023004"/>
    </source>
</evidence>
<dbReference type="EMBL" id="MLGG01000004">
    <property type="protein sequence ID" value="KAK1465684.1"/>
    <property type="molecule type" value="Genomic_DNA"/>
</dbReference>
<feature type="binding site" description="axial binding residue" evidence="6">
    <location>
        <position position="557"/>
    </location>
    <ligand>
        <name>heme</name>
        <dbReference type="ChEBI" id="CHEBI:30413"/>
    </ligand>
    <ligandPart>
        <name>Fe</name>
        <dbReference type="ChEBI" id="CHEBI:18248"/>
    </ligandPart>
</feature>
<evidence type="ECO:0000256" key="4">
    <source>
        <dbReference type="ARBA" id="ARBA00022723"/>
    </source>
</evidence>
<gene>
    <name evidence="9" type="ORF">CMEL01_11676</name>
</gene>
<dbReference type="InterPro" id="IPR002401">
    <property type="entry name" value="Cyt_P450_E_grp-I"/>
</dbReference>
<evidence type="ECO:0000256" key="6">
    <source>
        <dbReference type="PIRSR" id="PIRSR602401-1"/>
    </source>
</evidence>
<evidence type="ECO:0000256" key="2">
    <source>
        <dbReference type="ARBA" id="ARBA00010617"/>
    </source>
</evidence>
<keyword evidence="7" id="KW-0560">Oxidoreductase</keyword>